<evidence type="ECO:0000313" key="3">
    <source>
        <dbReference type="Proteomes" id="UP001159427"/>
    </source>
</evidence>
<protein>
    <submittedName>
        <fullName evidence="2">Uncharacterized protein</fullName>
    </submittedName>
</protein>
<feature type="non-terminal residue" evidence="2">
    <location>
        <position position="229"/>
    </location>
</feature>
<feature type="signal peptide" evidence="1">
    <location>
        <begin position="1"/>
        <end position="21"/>
    </location>
</feature>
<proteinExistence type="predicted"/>
<keyword evidence="1" id="KW-0732">Signal</keyword>
<dbReference type="EMBL" id="CALNXI010001040">
    <property type="protein sequence ID" value="CAH3152707.1"/>
    <property type="molecule type" value="Genomic_DNA"/>
</dbReference>
<sequence>MTTIQAFHIFVFKSMAVVCDGASTNLKAIKYLTTGKSGAYGINKDLHAEEPHHVNTWMLNPWTNEKLFFIPCPSYQATMLNCISTQFFWQRNLNLHYFDLYEVNFGWQVLKDLWQREMTRAKNGKMRQVPQLCYRHIYRDCWTRLNVKPAKIMQVVIAELSENMENNPAHAKKVGKVTEYLDACRHLFERGILRHQKITNEESSVLQNMSVGYVFFVGWADYAMEKGMH</sequence>
<gene>
    <name evidence="2" type="ORF">PEVE_00000839</name>
</gene>
<feature type="chain" id="PRO_5045037358" evidence="1">
    <location>
        <begin position="22"/>
        <end position="229"/>
    </location>
</feature>
<comment type="caution">
    <text evidence="2">The sequence shown here is derived from an EMBL/GenBank/DDBJ whole genome shotgun (WGS) entry which is preliminary data.</text>
</comment>
<organism evidence="2 3">
    <name type="scientific">Porites evermanni</name>
    <dbReference type="NCBI Taxonomy" id="104178"/>
    <lineage>
        <taxon>Eukaryota</taxon>
        <taxon>Metazoa</taxon>
        <taxon>Cnidaria</taxon>
        <taxon>Anthozoa</taxon>
        <taxon>Hexacorallia</taxon>
        <taxon>Scleractinia</taxon>
        <taxon>Fungiina</taxon>
        <taxon>Poritidae</taxon>
        <taxon>Porites</taxon>
    </lineage>
</organism>
<evidence type="ECO:0000256" key="1">
    <source>
        <dbReference type="SAM" id="SignalP"/>
    </source>
</evidence>
<dbReference type="Proteomes" id="UP001159427">
    <property type="component" value="Unassembled WGS sequence"/>
</dbReference>
<keyword evidence="3" id="KW-1185">Reference proteome</keyword>
<evidence type="ECO:0000313" key="2">
    <source>
        <dbReference type="EMBL" id="CAH3152707.1"/>
    </source>
</evidence>
<reference evidence="2 3" key="1">
    <citation type="submission" date="2022-05" db="EMBL/GenBank/DDBJ databases">
        <authorList>
            <consortium name="Genoscope - CEA"/>
            <person name="William W."/>
        </authorList>
    </citation>
    <scope>NUCLEOTIDE SEQUENCE [LARGE SCALE GENOMIC DNA]</scope>
</reference>
<name>A0ABN8PXX6_9CNID</name>
<accession>A0ABN8PXX6</accession>